<evidence type="ECO:0000256" key="2">
    <source>
        <dbReference type="ARBA" id="ARBA00009959"/>
    </source>
</evidence>
<organism evidence="10 11">
    <name type="scientific">Pseudothermotoga thermarum DSM 5069</name>
    <dbReference type="NCBI Taxonomy" id="688269"/>
    <lineage>
        <taxon>Bacteria</taxon>
        <taxon>Thermotogati</taxon>
        <taxon>Thermotogota</taxon>
        <taxon>Thermotogae</taxon>
        <taxon>Thermotogales</taxon>
        <taxon>Thermotogaceae</taxon>
        <taxon>Pseudothermotoga</taxon>
    </lineage>
</organism>
<gene>
    <name evidence="9" type="primary">cas2</name>
    <name evidence="10" type="ORF">Theth_1692</name>
</gene>
<dbReference type="HAMAP" id="MF_01471">
    <property type="entry name" value="Cas2"/>
    <property type="match status" value="1"/>
</dbReference>
<dbReference type="EMBL" id="CP002351">
    <property type="protein sequence ID" value="AEH51739.1"/>
    <property type="molecule type" value="Genomic_DNA"/>
</dbReference>
<accession>F7YVS0</accession>
<dbReference type="AlphaFoldDB" id="F7YVS0"/>
<keyword evidence="11" id="KW-1185">Reference proteome</keyword>
<reference evidence="10 11" key="1">
    <citation type="submission" date="2010-11" db="EMBL/GenBank/DDBJ databases">
        <title>The complete genome of Thermotoga thermarum DSM 5069.</title>
        <authorList>
            <consortium name="US DOE Joint Genome Institute (JGI-PGF)"/>
            <person name="Lucas S."/>
            <person name="Copeland A."/>
            <person name="Lapidus A."/>
            <person name="Bruce D."/>
            <person name="Goodwin L."/>
            <person name="Pitluck S."/>
            <person name="Kyrpides N."/>
            <person name="Mavromatis K."/>
            <person name="Ivanova N."/>
            <person name="Zeytun A."/>
            <person name="Brettin T."/>
            <person name="Detter J.C."/>
            <person name="Tapia R."/>
            <person name="Han C."/>
            <person name="Land M."/>
            <person name="Hauser L."/>
            <person name="Markowitz V."/>
            <person name="Cheng J.-F."/>
            <person name="Hugenholtz P."/>
            <person name="Woyke T."/>
            <person name="Wu D."/>
            <person name="Spring S."/>
            <person name="Schroeder M."/>
            <person name="Brambilla E."/>
            <person name="Klenk H.-P."/>
            <person name="Eisen J.A."/>
        </authorList>
    </citation>
    <scope>NUCLEOTIDE SEQUENCE [LARGE SCALE GENOMIC DNA]</scope>
    <source>
        <strain evidence="10 11">DSM 5069</strain>
    </source>
</reference>
<sequence>MYVIVCYDIEVERVAKALKICRKYLNWVQNSVFEGQITRGNLERLKHELSKIVKDSDSIRFYIFQSEDVFELEILGQDKCMNDLII</sequence>
<feature type="binding site" evidence="9">
    <location>
        <position position="8"/>
    </location>
    <ligand>
        <name>Mg(2+)</name>
        <dbReference type="ChEBI" id="CHEBI:18420"/>
        <note>catalytic</note>
    </ligand>
</feature>
<dbReference type="SUPFAM" id="SSF143430">
    <property type="entry name" value="TTP0101/SSO1404-like"/>
    <property type="match status" value="1"/>
</dbReference>
<dbReference type="NCBIfam" id="TIGR01573">
    <property type="entry name" value="cas2"/>
    <property type="match status" value="1"/>
</dbReference>
<protein>
    <recommendedName>
        <fullName evidence="9">CRISPR-associated endoribonuclease Cas2</fullName>
        <ecNumber evidence="9">3.1.-.-</ecNumber>
    </recommendedName>
</protein>
<evidence type="ECO:0000256" key="4">
    <source>
        <dbReference type="ARBA" id="ARBA00022723"/>
    </source>
</evidence>
<keyword evidence="7 9" id="KW-0460">Magnesium</keyword>
<dbReference type="OrthoDB" id="279819at2"/>
<dbReference type="GO" id="GO:0016787">
    <property type="term" value="F:hydrolase activity"/>
    <property type="evidence" value="ECO:0007669"/>
    <property type="project" value="UniProtKB-KW"/>
</dbReference>
<evidence type="ECO:0000256" key="8">
    <source>
        <dbReference type="ARBA" id="ARBA00023118"/>
    </source>
</evidence>
<dbReference type="PANTHER" id="PTHR34405">
    <property type="entry name" value="CRISPR-ASSOCIATED ENDORIBONUCLEASE CAS2"/>
    <property type="match status" value="1"/>
</dbReference>
<evidence type="ECO:0000256" key="6">
    <source>
        <dbReference type="ARBA" id="ARBA00022801"/>
    </source>
</evidence>
<keyword evidence="4 9" id="KW-0479">Metal-binding</keyword>
<dbReference type="GO" id="GO:0046872">
    <property type="term" value="F:metal ion binding"/>
    <property type="evidence" value="ECO:0007669"/>
    <property type="project" value="UniProtKB-UniRule"/>
</dbReference>
<dbReference type="InterPro" id="IPR019199">
    <property type="entry name" value="Virulence_VapD/CRISPR_Cas2"/>
</dbReference>
<dbReference type="EC" id="3.1.-.-" evidence="9"/>
<evidence type="ECO:0000313" key="10">
    <source>
        <dbReference type="EMBL" id="AEH51739.1"/>
    </source>
</evidence>
<evidence type="ECO:0000256" key="9">
    <source>
        <dbReference type="HAMAP-Rule" id="MF_01471"/>
    </source>
</evidence>
<dbReference type="PANTHER" id="PTHR34405:SF1">
    <property type="entry name" value="CRISPR-ASSOCIATED ENDORIBONUCLEASE CAS2"/>
    <property type="match status" value="1"/>
</dbReference>
<comment type="function">
    <text evidence="9">CRISPR (clustered regularly interspaced short palindromic repeat), is an adaptive immune system that provides protection against mobile genetic elements (viruses, transposable elements and conjugative plasmids). CRISPR clusters contain sequences complementary to antecedent mobile elements and target invading nucleic acids. CRISPR clusters are transcribed and processed into CRISPR RNA (crRNA). Functions as a ssRNA-specific endoribonuclease. Involved in the integration of spacer DNA into the CRISPR cassette.</text>
</comment>
<evidence type="ECO:0000256" key="3">
    <source>
        <dbReference type="ARBA" id="ARBA00022722"/>
    </source>
</evidence>
<keyword evidence="3 9" id="KW-0540">Nuclease</keyword>
<dbReference type="KEGG" id="tta:Theth_1692"/>
<evidence type="ECO:0000256" key="7">
    <source>
        <dbReference type="ARBA" id="ARBA00022842"/>
    </source>
</evidence>
<dbReference type="GO" id="GO:0004521">
    <property type="term" value="F:RNA endonuclease activity"/>
    <property type="evidence" value="ECO:0007669"/>
    <property type="project" value="InterPro"/>
</dbReference>
<dbReference type="RefSeq" id="WP_013932947.1">
    <property type="nucleotide sequence ID" value="NC_015707.1"/>
</dbReference>
<proteinExistence type="inferred from homology"/>
<keyword evidence="6 9" id="KW-0378">Hydrolase</keyword>
<evidence type="ECO:0000313" key="11">
    <source>
        <dbReference type="Proteomes" id="UP000006804"/>
    </source>
</evidence>
<dbReference type="CDD" id="cd09725">
    <property type="entry name" value="Cas2_I_II_III"/>
    <property type="match status" value="1"/>
</dbReference>
<dbReference type="HOGENOM" id="CLU_161124_0_1_0"/>
<dbReference type="Proteomes" id="UP000006804">
    <property type="component" value="Chromosome"/>
</dbReference>
<dbReference type="Gene3D" id="3.30.70.240">
    <property type="match status" value="1"/>
</dbReference>
<dbReference type="GO" id="GO:0043571">
    <property type="term" value="P:maintenance of CRISPR repeat elements"/>
    <property type="evidence" value="ECO:0007669"/>
    <property type="project" value="UniProtKB-UniRule"/>
</dbReference>
<dbReference type="InterPro" id="IPR021127">
    <property type="entry name" value="CRISPR_associated_Cas2"/>
</dbReference>
<comment type="subunit">
    <text evidence="9">Homodimer, forms a heterotetramer with a Cas1 homodimer.</text>
</comment>
<dbReference type="STRING" id="688269.Theth_1692"/>
<dbReference type="GO" id="GO:0051607">
    <property type="term" value="P:defense response to virus"/>
    <property type="evidence" value="ECO:0007669"/>
    <property type="project" value="UniProtKB-UniRule"/>
</dbReference>
<keyword evidence="5 9" id="KW-0255">Endonuclease</keyword>
<evidence type="ECO:0000256" key="1">
    <source>
        <dbReference type="ARBA" id="ARBA00001946"/>
    </source>
</evidence>
<dbReference type="Pfam" id="PF09827">
    <property type="entry name" value="CRISPR_Cas2"/>
    <property type="match status" value="1"/>
</dbReference>
<dbReference type="PATRIC" id="fig|688269.3.peg.1739"/>
<keyword evidence="8 9" id="KW-0051">Antiviral defense</keyword>
<comment type="cofactor">
    <cofactor evidence="1 9">
        <name>Mg(2+)</name>
        <dbReference type="ChEBI" id="CHEBI:18420"/>
    </cofactor>
</comment>
<comment type="similarity">
    <text evidence="2 9">Belongs to the CRISPR-associated endoribonuclease Cas2 protein family.</text>
</comment>
<dbReference type="eggNOG" id="COG1343">
    <property type="taxonomic scope" value="Bacteria"/>
</dbReference>
<name>F7YVS0_9THEM</name>
<evidence type="ECO:0000256" key="5">
    <source>
        <dbReference type="ARBA" id="ARBA00022759"/>
    </source>
</evidence>